<dbReference type="EMBL" id="BDQK01000013">
    <property type="protein sequence ID" value="GBF81354.1"/>
    <property type="molecule type" value="Genomic_DNA"/>
</dbReference>
<comment type="caution">
    <text evidence="1">The sequence shown here is derived from an EMBL/GenBank/DDBJ whole genome shotgun (WGS) entry which is preliminary data.</text>
</comment>
<accession>A0A401IJF1</accession>
<evidence type="ECO:0000313" key="1">
    <source>
        <dbReference type="EMBL" id="GBF81354.1"/>
    </source>
</evidence>
<keyword evidence="1" id="KW-0830">Ubiquinone</keyword>
<proteinExistence type="predicted"/>
<keyword evidence="2" id="KW-1185">Reference proteome</keyword>
<name>A0A401IJF1_APHSA</name>
<evidence type="ECO:0000313" key="2">
    <source>
        <dbReference type="Proteomes" id="UP000287247"/>
    </source>
</evidence>
<protein>
    <submittedName>
        <fullName evidence="1">Ubiquinone biosynthesis protein UbiE</fullName>
    </submittedName>
</protein>
<gene>
    <name evidence="1" type="ORF">AsFPU1_2767</name>
</gene>
<dbReference type="AlphaFoldDB" id="A0A401IJF1"/>
<reference evidence="2" key="1">
    <citation type="submission" date="2017-05" db="EMBL/GenBank/DDBJ databases">
        <title>Physiological properties and genetic analysis related to exopolysaccharide production of fresh-water unicellular cyanobacterium Aphanothece sacrum, Suizenji Nori, that has been cultured as a food source in Japan.</title>
        <authorList>
            <person name="Kanesaki Y."/>
            <person name="Yoshikawa S."/>
            <person name="Ohki K."/>
        </authorList>
    </citation>
    <scope>NUCLEOTIDE SEQUENCE [LARGE SCALE GENOMIC DNA]</scope>
    <source>
        <strain evidence="2">FPU1</strain>
    </source>
</reference>
<dbReference type="Proteomes" id="UP000287247">
    <property type="component" value="Unassembled WGS sequence"/>
</dbReference>
<organism evidence="1 2">
    <name type="scientific">Aphanothece sacrum FPU1</name>
    <dbReference type="NCBI Taxonomy" id="1920663"/>
    <lineage>
        <taxon>Bacteria</taxon>
        <taxon>Bacillati</taxon>
        <taxon>Cyanobacteriota</taxon>
        <taxon>Cyanophyceae</taxon>
        <taxon>Oscillatoriophycideae</taxon>
        <taxon>Chroococcales</taxon>
        <taxon>Aphanothecaceae</taxon>
        <taxon>Aphanothece</taxon>
    </lineage>
</organism>
<sequence length="59" mass="6823">MPGVLLKCNAPRTISESALAVQLIVLKYLNWLESVPYLNKKSYIKNFYYIIGDQNNIFN</sequence>